<dbReference type="InterPro" id="IPR036852">
    <property type="entry name" value="Peptidase_S8/S53_dom_sf"/>
</dbReference>
<dbReference type="InterPro" id="IPR008979">
    <property type="entry name" value="Galactose-bd-like_sf"/>
</dbReference>
<accession>A0A975BJ21</accession>
<keyword evidence="3 5" id="KW-0720">Serine protease</keyword>
<dbReference type="PROSITE" id="PS51829">
    <property type="entry name" value="P_HOMO_B"/>
    <property type="match status" value="1"/>
</dbReference>
<dbReference type="InterPro" id="IPR015500">
    <property type="entry name" value="Peptidase_S8_subtilisin-rel"/>
</dbReference>
<evidence type="ECO:0000256" key="4">
    <source>
        <dbReference type="PIRSR" id="PIRSR615500-1"/>
    </source>
</evidence>
<name>A0A975BJ21_9BACT</name>
<keyword evidence="8" id="KW-1185">Reference proteome</keyword>
<evidence type="ECO:0000256" key="1">
    <source>
        <dbReference type="ARBA" id="ARBA00022670"/>
    </source>
</evidence>
<dbReference type="GO" id="GO:0012505">
    <property type="term" value="C:endomembrane system"/>
    <property type="evidence" value="ECO:0007669"/>
    <property type="project" value="UniProtKB-ARBA"/>
</dbReference>
<dbReference type="PANTHER" id="PTHR42884:SF14">
    <property type="entry name" value="NEUROENDOCRINE CONVERTASE 1"/>
    <property type="match status" value="1"/>
</dbReference>
<dbReference type="RefSeq" id="WP_276571858.1">
    <property type="nucleotide sequence ID" value="NZ_CP061800.1"/>
</dbReference>
<dbReference type="Gene3D" id="3.40.50.200">
    <property type="entry name" value="Peptidase S8/S53 domain"/>
    <property type="match status" value="1"/>
</dbReference>
<dbReference type="PANTHER" id="PTHR42884">
    <property type="entry name" value="PROPROTEIN CONVERTASE SUBTILISIN/KEXIN-RELATED"/>
    <property type="match status" value="1"/>
</dbReference>
<reference evidence="7" key="1">
    <citation type="journal article" date="2021" name="Microb. Physiol.">
        <title>Proteogenomic Insights into the Physiology of Marine, Sulfate-Reducing, Filamentous Desulfonema limicola and Desulfonema magnum.</title>
        <authorList>
            <person name="Schnaars V."/>
            <person name="Wohlbrand L."/>
            <person name="Scheve S."/>
            <person name="Hinrichs C."/>
            <person name="Reinhardt R."/>
            <person name="Rabus R."/>
        </authorList>
    </citation>
    <scope>NUCLEOTIDE SEQUENCE</scope>
    <source>
        <strain evidence="7">4be13</strain>
    </source>
</reference>
<gene>
    <name evidence="7" type="ORF">dnm_022940</name>
</gene>
<feature type="active site" description="Charge relay system" evidence="4 5">
    <location>
        <position position="307"/>
    </location>
</feature>
<dbReference type="GO" id="GO:0016020">
    <property type="term" value="C:membrane"/>
    <property type="evidence" value="ECO:0007669"/>
    <property type="project" value="TreeGrafter"/>
</dbReference>
<dbReference type="PROSITE" id="PS51892">
    <property type="entry name" value="SUBTILASE"/>
    <property type="match status" value="1"/>
</dbReference>
<dbReference type="Proteomes" id="UP000663722">
    <property type="component" value="Chromosome"/>
</dbReference>
<keyword evidence="2 5" id="KW-0378">Hydrolase</keyword>
<dbReference type="SUPFAM" id="SSF52743">
    <property type="entry name" value="Subtilisin-like"/>
    <property type="match status" value="1"/>
</dbReference>
<dbReference type="InterPro" id="IPR002884">
    <property type="entry name" value="P_dom"/>
</dbReference>
<keyword evidence="1 5" id="KW-0645">Protease</keyword>
<dbReference type="Gene3D" id="2.60.120.260">
    <property type="entry name" value="Galactose-binding domain-like"/>
    <property type="match status" value="2"/>
</dbReference>
<dbReference type="GO" id="GO:0004252">
    <property type="term" value="F:serine-type endopeptidase activity"/>
    <property type="evidence" value="ECO:0007669"/>
    <property type="project" value="UniProtKB-UniRule"/>
</dbReference>
<dbReference type="Pfam" id="PF00082">
    <property type="entry name" value="Peptidase_S8"/>
    <property type="match status" value="1"/>
</dbReference>
<dbReference type="SUPFAM" id="SSF49785">
    <property type="entry name" value="Galactose-binding domain-like"/>
    <property type="match status" value="2"/>
</dbReference>
<comment type="similarity">
    <text evidence="5">Belongs to the peptidase S8 family.</text>
</comment>
<evidence type="ECO:0000313" key="8">
    <source>
        <dbReference type="Proteomes" id="UP000663722"/>
    </source>
</evidence>
<evidence type="ECO:0000259" key="6">
    <source>
        <dbReference type="PROSITE" id="PS51829"/>
    </source>
</evidence>
<feature type="active site" description="Charge relay system" evidence="4 5">
    <location>
        <position position="51"/>
    </location>
</feature>
<evidence type="ECO:0000256" key="5">
    <source>
        <dbReference type="PROSITE-ProRule" id="PRU01240"/>
    </source>
</evidence>
<dbReference type="Pfam" id="PF01483">
    <property type="entry name" value="P_proprotein"/>
    <property type="match status" value="2"/>
</dbReference>
<protein>
    <submittedName>
        <fullName evidence="7">Peptidase S8/S53 domain-containing protein</fullName>
    </submittedName>
</protein>
<dbReference type="InterPro" id="IPR023828">
    <property type="entry name" value="Peptidase_S8_Ser-AS"/>
</dbReference>
<dbReference type="PROSITE" id="PS00138">
    <property type="entry name" value="SUBTILASE_SER"/>
    <property type="match status" value="1"/>
</dbReference>
<dbReference type="GO" id="GO:0005737">
    <property type="term" value="C:cytoplasm"/>
    <property type="evidence" value="ECO:0007669"/>
    <property type="project" value="UniProtKB-ARBA"/>
</dbReference>
<proteinExistence type="inferred from homology"/>
<feature type="active site" description="Charge relay system" evidence="4 5">
    <location>
        <position position="98"/>
    </location>
</feature>
<dbReference type="GO" id="GO:0016485">
    <property type="term" value="P:protein processing"/>
    <property type="evidence" value="ECO:0007669"/>
    <property type="project" value="TreeGrafter"/>
</dbReference>
<dbReference type="PRINTS" id="PR00723">
    <property type="entry name" value="SUBTILISIN"/>
</dbReference>
<feature type="domain" description="P/Homo B" evidence="6">
    <location>
        <begin position="530"/>
        <end position="666"/>
    </location>
</feature>
<dbReference type="EMBL" id="CP061800">
    <property type="protein sequence ID" value="QTA86273.1"/>
    <property type="molecule type" value="Genomic_DNA"/>
</dbReference>
<dbReference type="AlphaFoldDB" id="A0A975BJ21"/>
<evidence type="ECO:0000313" key="7">
    <source>
        <dbReference type="EMBL" id="QTA86273.1"/>
    </source>
</evidence>
<sequence length="666" mass="73798">MPADPSYNRQWHLHTHFYHQEFDPRSSSRCEDAWQLLQSYGSRDVVIGITDDGCLMNHSDFNSSGKFAGWGYFSKNILYTNQMYAANPNNMYERGHNHGTACAGVSAAEADAMLTVGAAPGCRLLPIKWENVSMGGLAISDDKLLTALNYIADKVDILSNSWGSRTAQRSYSLMVNEKIGFLSQSGGRRGKGIVFLWAAGNENMPVNEVTSINVPISADSDKYGRWIVNKARVFRRAFADNHGVMLVAAVASNAQRSHYSNYGDGIDICAPSNNLHTYNRMRVPGLGITTTTGTNMFSEQDCFGGTSSATPLTAGIAALVISANPDLRASEVISILKRTANKDLNFQGYQRTPPIPQDPDTSWDVSPVSKPPFQGGEFRDIGSADGTWSRWFGHGRVDARNAVHEALNRSREPKFDKKYANLQSIVIPDYNNYGIISTICIPDRIKMNELRVSVDIEHPCISDLAVQLVPPYPNRPIILHNRTGAFQTNLKKTYTIKEVLLLGSLKGLDIFGNWGLSIHDFVFGNAGTLLSWSLEIDVIDSLIVEMNQPLYIPDNNLSGILSSIQIDTDWIIHDINITVDITHPRISDLQLRLITPSGSVYGIQDRQYGFGDRLIKTWSTKDFQNLQSLRNTASQGRWLLNVTDVAGCQTGRLNRWSIDITGIPRG</sequence>
<dbReference type="InterPro" id="IPR000209">
    <property type="entry name" value="Peptidase_S8/S53_dom"/>
</dbReference>
<evidence type="ECO:0000256" key="2">
    <source>
        <dbReference type="ARBA" id="ARBA00022801"/>
    </source>
</evidence>
<organism evidence="7 8">
    <name type="scientific">Desulfonema magnum</name>
    <dbReference type="NCBI Taxonomy" id="45655"/>
    <lineage>
        <taxon>Bacteria</taxon>
        <taxon>Pseudomonadati</taxon>
        <taxon>Thermodesulfobacteriota</taxon>
        <taxon>Desulfobacteria</taxon>
        <taxon>Desulfobacterales</taxon>
        <taxon>Desulfococcaceae</taxon>
        <taxon>Desulfonema</taxon>
    </lineage>
</organism>
<evidence type="ECO:0000256" key="3">
    <source>
        <dbReference type="ARBA" id="ARBA00022825"/>
    </source>
</evidence>
<dbReference type="KEGG" id="dmm:dnm_022940"/>